<keyword evidence="1 2" id="KW-0539">Nucleus</keyword>
<gene>
    <name evidence="5" type="ORF">BOTBODRAFT_27609</name>
</gene>
<reference evidence="6" key="1">
    <citation type="journal article" date="2014" name="Proc. Natl. Acad. Sci. U.S.A.">
        <title>Extensive sampling of basidiomycete genomes demonstrates inadequacy of the white-rot/brown-rot paradigm for wood decay fungi.</title>
        <authorList>
            <person name="Riley R."/>
            <person name="Salamov A.A."/>
            <person name="Brown D.W."/>
            <person name="Nagy L.G."/>
            <person name="Floudas D."/>
            <person name="Held B.W."/>
            <person name="Levasseur A."/>
            <person name="Lombard V."/>
            <person name="Morin E."/>
            <person name="Otillar R."/>
            <person name="Lindquist E.A."/>
            <person name="Sun H."/>
            <person name="LaButti K.M."/>
            <person name="Schmutz J."/>
            <person name="Jabbour D."/>
            <person name="Luo H."/>
            <person name="Baker S.E."/>
            <person name="Pisabarro A.G."/>
            <person name="Walton J.D."/>
            <person name="Blanchette R.A."/>
            <person name="Henrissat B."/>
            <person name="Martin F."/>
            <person name="Cullen D."/>
            <person name="Hibbett D.S."/>
            <person name="Grigoriev I.V."/>
        </authorList>
    </citation>
    <scope>NUCLEOTIDE SEQUENCE [LARGE SCALE GENOMIC DNA]</scope>
    <source>
        <strain evidence="6">FD-172 SS1</strain>
    </source>
</reference>
<dbReference type="HOGENOM" id="CLU_1586211_0_0_1"/>
<accession>A0A067N7T9</accession>
<keyword evidence="1 2" id="KW-0238">DNA-binding</keyword>
<protein>
    <recommendedName>
        <fullName evidence="4">Homeobox domain-containing protein</fullName>
    </recommendedName>
</protein>
<evidence type="ECO:0000259" key="4">
    <source>
        <dbReference type="PROSITE" id="PS50071"/>
    </source>
</evidence>
<evidence type="ECO:0000256" key="3">
    <source>
        <dbReference type="SAM" id="MobiDB-lite"/>
    </source>
</evidence>
<feature type="DNA-binding region" description="Homeobox" evidence="1">
    <location>
        <begin position="20"/>
        <end position="80"/>
    </location>
</feature>
<dbReference type="CDD" id="cd00086">
    <property type="entry name" value="homeodomain"/>
    <property type="match status" value="1"/>
</dbReference>
<evidence type="ECO:0000313" key="5">
    <source>
        <dbReference type="EMBL" id="KDQ20197.1"/>
    </source>
</evidence>
<organism evidence="5 6">
    <name type="scientific">Botryobasidium botryosum (strain FD-172 SS1)</name>
    <dbReference type="NCBI Taxonomy" id="930990"/>
    <lineage>
        <taxon>Eukaryota</taxon>
        <taxon>Fungi</taxon>
        <taxon>Dikarya</taxon>
        <taxon>Basidiomycota</taxon>
        <taxon>Agaricomycotina</taxon>
        <taxon>Agaricomycetes</taxon>
        <taxon>Cantharellales</taxon>
        <taxon>Botryobasidiaceae</taxon>
        <taxon>Botryobasidium</taxon>
    </lineage>
</organism>
<dbReference type="Proteomes" id="UP000027195">
    <property type="component" value="Unassembled WGS sequence"/>
</dbReference>
<dbReference type="GO" id="GO:0003677">
    <property type="term" value="F:DNA binding"/>
    <property type="evidence" value="ECO:0007669"/>
    <property type="project" value="UniProtKB-UniRule"/>
</dbReference>
<feature type="domain" description="Homeobox" evidence="4">
    <location>
        <begin position="18"/>
        <end position="79"/>
    </location>
</feature>
<evidence type="ECO:0000256" key="1">
    <source>
        <dbReference type="PROSITE-ProRule" id="PRU00108"/>
    </source>
</evidence>
<comment type="subcellular location">
    <subcellularLocation>
        <location evidence="1 2">Nucleus</location>
    </subcellularLocation>
</comment>
<name>A0A067N7T9_BOTB1</name>
<dbReference type="OrthoDB" id="6358449at2759"/>
<dbReference type="Pfam" id="PF00046">
    <property type="entry name" value="Homeodomain"/>
    <property type="match status" value="1"/>
</dbReference>
<dbReference type="EMBL" id="KL198018">
    <property type="protein sequence ID" value="KDQ20197.1"/>
    <property type="molecule type" value="Genomic_DNA"/>
</dbReference>
<dbReference type="SMART" id="SM00389">
    <property type="entry name" value="HOX"/>
    <property type="match status" value="1"/>
</dbReference>
<dbReference type="InterPro" id="IPR009057">
    <property type="entry name" value="Homeodomain-like_sf"/>
</dbReference>
<sequence>MPDHALVTGGPNFAGAPRNVKKRRSQISASTRAYLEEVWKRTAYPTGNQYKAIAAHVGDRSVGQVKTWFKQQRLGMRNSSLHSEPGAGSDIEDDEEELLFPELVASSEFARLQQLIRKCPNPSERRVSIWLRVLKVENLAEVVALWIRWKQDQDHIGEAEEGDISMSA</sequence>
<dbReference type="InParanoid" id="A0A067N7T9"/>
<evidence type="ECO:0000256" key="2">
    <source>
        <dbReference type="RuleBase" id="RU000682"/>
    </source>
</evidence>
<dbReference type="PROSITE" id="PS50071">
    <property type="entry name" value="HOMEOBOX_2"/>
    <property type="match status" value="1"/>
</dbReference>
<keyword evidence="1 2" id="KW-0371">Homeobox</keyword>
<dbReference type="InterPro" id="IPR001356">
    <property type="entry name" value="HD"/>
</dbReference>
<keyword evidence="6" id="KW-1185">Reference proteome</keyword>
<dbReference type="GO" id="GO:0005634">
    <property type="term" value="C:nucleus"/>
    <property type="evidence" value="ECO:0007669"/>
    <property type="project" value="UniProtKB-SubCell"/>
</dbReference>
<dbReference type="Gene3D" id="1.10.10.60">
    <property type="entry name" value="Homeodomain-like"/>
    <property type="match status" value="1"/>
</dbReference>
<feature type="region of interest" description="Disordered" evidence="3">
    <location>
        <begin position="1"/>
        <end position="26"/>
    </location>
</feature>
<evidence type="ECO:0000313" key="6">
    <source>
        <dbReference type="Proteomes" id="UP000027195"/>
    </source>
</evidence>
<proteinExistence type="predicted"/>
<dbReference type="AlphaFoldDB" id="A0A067N7T9"/>
<dbReference type="SUPFAM" id="SSF46689">
    <property type="entry name" value="Homeodomain-like"/>
    <property type="match status" value="1"/>
</dbReference>